<dbReference type="InterPro" id="IPR003501">
    <property type="entry name" value="PTS_EIIB_2/3"/>
</dbReference>
<accession>A0A5A5TXX2</accession>
<dbReference type="SUPFAM" id="SSF52794">
    <property type="entry name" value="PTS system IIB component-like"/>
    <property type="match status" value="1"/>
</dbReference>
<dbReference type="RefSeq" id="WP_149334232.1">
    <property type="nucleotide sequence ID" value="NZ_BJJW01000006.1"/>
</dbReference>
<keyword evidence="3 9" id="KW-0762">Sugar transport</keyword>
<dbReference type="PROSITE" id="PS51100">
    <property type="entry name" value="PTS_EIIB_TYPE_3"/>
    <property type="match status" value="1"/>
</dbReference>
<keyword evidence="5" id="KW-0598">Phosphotransferase system</keyword>
<reference evidence="9 10" key="1">
    <citation type="submission" date="2019-04" db="EMBL/GenBank/DDBJ databases">
        <title>A pseudo-fructophilic Leuconostoc citreum strain F192-5 isolated from peel of satsuma mandarin: the first report for isolation and characterization of strain-dependent fructophilic-like characteristics.</title>
        <authorList>
            <person name="Maeno S."/>
            <person name="Tanizawa Y."/>
            <person name="Kajikawa A."/>
            <person name="Kanesaki Y."/>
            <person name="Kubota E."/>
            <person name="Arita M."/>
            <person name="Leon D."/>
            <person name="Endo A."/>
        </authorList>
    </citation>
    <scope>NUCLEOTIDE SEQUENCE [LARGE SCALE GENOMIC DNA]</scope>
    <source>
        <strain evidence="9 10">F192-5</strain>
    </source>
</reference>
<dbReference type="PANTHER" id="PTHR34581:SF2">
    <property type="entry name" value="PTS SYSTEM N,N'-DIACETYLCHITOBIOSE-SPECIFIC EIIB COMPONENT"/>
    <property type="match status" value="1"/>
</dbReference>
<evidence type="ECO:0000256" key="3">
    <source>
        <dbReference type="ARBA" id="ARBA00022597"/>
    </source>
</evidence>
<dbReference type="Gene3D" id="3.40.50.2300">
    <property type="match status" value="1"/>
</dbReference>
<keyword evidence="1" id="KW-0813">Transport</keyword>
<dbReference type="EMBL" id="BJJW01000006">
    <property type="protein sequence ID" value="GDZ83660.1"/>
    <property type="molecule type" value="Genomic_DNA"/>
</dbReference>
<dbReference type="InterPro" id="IPR036095">
    <property type="entry name" value="PTS_EIIB-like_sf"/>
</dbReference>
<evidence type="ECO:0000256" key="7">
    <source>
        <dbReference type="PROSITE-ProRule" id="PRU00423"/>
    </source>
</evidence>
<dbReference type="CDD" id="cd05564">
    <property type="entry name" value="PTS_IIB_chitobiose_lichenan"/>
    <property type="match status" value="1"/>
</dbReference>
<feature type="domain" description="PTS EIIB type-3" evidence="8">
    <location>
        <begin position="3"/>
        <end position="105"/>
    </location>
</feature>
<dbReference type="PANTHER" id="PTHR34581">
    <property type="entry name" value="PTS SYSTEM N,N'-DIACETYLCHITOBIOSE-SPECIFIC EIIB COMPONENT"/>
    <property type="match status" value="1"/>
</dbReference>
<evidence type="ECO:0000256" key="2">
    <source>
        <dbReference type="ARBA" id="ARBA00022553"/>
    </source>
</evidence>
<dbReference type="InterPro" id="IPR013012">
    <property type="entry name" value="PTS_EIIB_3"/>
</dbReference>
<dbReference type="AlphaFoldDB" id="A0A5A5TXX2"/>
<feature type="modified residue" description="Phosphocysteine; by EIIA" evidence="7">
    <location>
        <position position="10"/>
    </location>
</feature>
<evidence type="ECO:0000256" key="6">
    <source>
        <dbReference type="ARBA" id="ARBA00022777"/>
    </source>
</evidence>
<dbReference type="GO" id="GO:0016301">
    <property type="term" value="F:kinase activity"/>
    <property type="evidence" value="ECO:0007669"/>
    <property type="project" value="UniProtKB-KW"/>
</dbReference>
<dbReference type="GO" id="GO:0008982">
    <property type="term" value="F:protein-N(PI)-phosphohistidine-sugar phosphotransferase activity"/>
    <property type="evidence" value="ECO:0007669"/>
    <property type="project" value="InterPro"/>
</dbReference>
<evidence type="ECO:0000256" key="5">
    <source>
        <dbReference type="ARBA" id="ARBA00022683"/>
    </source>
</evidence>
<keyword evidence="6" id="KW-0418">Kinase</keyword>
<proteinExistence type="predicted"/>
<keyword evidence="4" id="KW-0808">Transferase</keyword>
<dbReference type="Proteomes" id="UP000323274">
    <property type="component" value="Unassembled WGS sequence"/>
</dbReference>
<organism evidence="9 10">
    <name type="scientific">Leuconostoc citreum</name>
    <dbReference type="NCBI Taxonomy" id="33964"/>
    <lineage>
        <taxon>Bacteria</taxon>
        <taxon>Bacillati</taxon>
        <taxon>Bacillota</taxon>
        <taxon>Bacilli</taxon>
        <taxon>Lactobacillales</taxon>
        <taxon>Lactobacillaceae</taxon>
        <taxon>Leuconostoc</taxon>
    </lineage>
</organism>
<evidence type="ECO:0000256" key="4">
    <source>
        <dbReference type="ARBA" id="ARBA00022679"/>
    </source>
</evidence>
<keyword evidence="2" id="KW-0597">Phosphoprotein</keyword>
<gene>
    <name evidence="9" type="ORF">LCIT_09020</name>
</gene>
<dbReference type="InterPro" id="IPR051819">
    <property type="entry name" value="PTS_sugar-specific_EIIB"/>
</dbReference>
<dbReference type="Pfam" id="PF02302">
    <property type="entry name" value="PTS_IIB"/>
    <property type="match status" value="1"/>
</dbReference>
<evidence type="ECO:0000313" key="9">
    <source>
        <dbReference type="EMBL" id="GDZ83660.1"/>
    </source>
</evidence>
<protein>
    <submittedName>
        <fullName evidence="9">PTS sugar transporter subunit IIB</fullName>
    </submittedName>
</protein>
<evidence type="ECO:0000313" key="10">
    <source>
        <dbReference type="Proteomes" id="UP000323274"/>
    </source>
</evidence>
<evidence type="ECO:0000256" key="1">
    <source>
        <dbReference type="ARBA" id="ARBA00022448"/>
    </source>
</evidence>
<evidence type="ECO:0000259" key="8">
    <source>
        <dbReference type="PROSITE" id="PS51100"/>
    </source>
</evidence>
<dbReference type="GO" id="GO:0009401">
    <property type="term" value="P:phosphoenolpyruvate-dependent sugar phosphotransferase system"/>
    <property type="evidence" value="ECO:0007669"/>
    <property type="project" value="UniProtKB-KW"/>
</dbReference>
<comment type="caution">
    <text evidence="9">The sequence shown here is derived from an EMBL/GenBank/DDBJ whole genome shotgun (WGS) entry which is preliminary data.</text>
</comment>
<name>A0A5A5TXX2_LEUCI</name>
<sequence length="105" mass="11512">MSKKTIMLCCAAGMSTSLLVNKMKKSAETLKVDVDIFATAVSGFDQELASRQVDCVMLGPQVSYMADDFKAKLSERNTPLVVISMQDYGLMNGERVLKQALDLLN</sequence>